<reference evidence="5" key="2">
    <citation type="submission" date="2018-11" db="EMBL/GenBank/DDBJ databases">
        <title>Shewanella sp. R106.</title>
        <authorList>
            <person name="Hwang Y.J."/>
            <person name="Hwang C.Y."/>
        </authorList>
    </citation>
    <scope>NUCLEOTIDE SEQUENCE [LARGE SCALE GENOMIC DNA]</scope>
    <source>
        <strain evidence="5">R106</strain>
    </source>
</reference>
<feature type="transmembrane region" description="Helical" evidence="1">
    <location>
        <begin position="464"/>
        <end position="483"/>
    </location>
</feature>
<feature type="transmembrane region" description="Helical" evidence="1">
    <location>
        <begin position="495"/>
        <end position="516"/>
    </location>
</feature>
<dbReference type="EMBL" id="CP034073">
    <property type="protein sequence ID" value="AZG35372.1"/>
    <property type="molecule type" value="Genomic_DNA"/>
</dbReference>
<feature type="transmembrane region" description="Helical" evidence="1">
    <location>
        <begin position="435"/>
        <end position="452"/>
    </location>
</feature>
<evidence type="ECO:0000313" key="4">
    <source>
        <dbReference type="Proteomes" id="UP000273778"/>
    </source>
</evidence>
<dbReference type="EMBL" id="RKKB01000002">
    <property type="protein sequence ID" value="RPA32823.1"/>
    <property type="molecule type" value="Genomic_DNA"/>
</dbReference>
<reference evidence="3" key="3">
    <citation type="submission" date="2018-11" db="EMBL/GenBank/DDBJ databases">
        <authorList>
            <person name="Hwang Y.J."/>
            <person name="Hwang C.Y."/>
        </authorList>
    </citation>
    <scope>NUCLEOTIDE SEQUENCE</scope>
    <source>
        <strain evidence="3">R106</strain>
    </source>
</reference>
<evidence type="ECO:0000313" key="2">
    <source>
        <dbReference type="EMBL" id="AZG35372.1"/>
    </source>
</evidence>
<dbReference type="PANTHER" id="PTHR34219">
    <property type="entry name" value="IRON-REGULATED INNER MEMBRANE PROTEIN-RELATED"/>
    <property type="match status" value="1"/>
</dbReference>
<evidence type="ECO:0000313" key="3">
    <source>
        <dbReference type="EMBL" id="RPA32823.1"/>
    </source>
</evidence>
<dbReference type="Proteomes" id="UP000273778">
    <property type="component" value="Chromosome"/>
</dbReference>
<accession>A0A3N4E409</accession>
<dbReference type="PANTHER" id="PTHR34219:SF3">
    <property type="entry name" value="BLL7967 PROTEIN"/>
    <property type="match status" value="1"/>
</dbReference>
<dbReference type="RefSeq" id="WP_124012156.1">
    <property type="nucleotide sequence ID" value="NZ_CP034073.1"/>
</dbReference>
<keyword evidence="1" id="KW-0472">Membrane</keyword>
<feature type="transmembrane region" description="Helical" evidence="1">
    <location>
        <begin position="403"/>
        <end position="429"/>
    </location>
</feature>
<dbReference type="AlphaFoldDB" id="A0A3N4E409"/>
<feature type="transmembrane region" description="Helical" evidence="1">
    <location>
        <begin position="159"/>
        <end position="181"/>
    </location>
</feature>
<feature type="transmembrane region" description="Helical" evidence="1">
    <location>
        <begin position="219"/>
        <end position="243"/>
    </location>
</feature>
<organism evidence="3 5">
    <name type="scientific">Shewanella psychromarinicola</name>
    <dbReference type="NCBI Taxonomy" id="2487742"/>
    <lineage>
        <taxon>Bacteria</taxon>
        <taxon>Pseudomonadati</taxon>
        <taxon>Pseudomonadota</taxon>
        <taxon>Gammaproteobacteria</taxon>
        <taxon>Alteromonadales</taxon>
        <taxon>Shewanellaceae</taxon>
        <taxon>Shewanella</taxon>
    </lineage>
</organism>
<gene>
    <name evidence="3" type="ORF">EGC77_05465</name>
    <name evidence="2" type="ORF">EGC80_10855</name>
</gene>
<proteinExistence type="predicted"/>
<feature type="transmembrane region" description="Helical" evidence="1">
    <location>
        <begin position="27"/>
        <end position="50"/>
    </location>
</feature>
<dbReference type="Pfam" id="PF03929">
    <property type="entry name" value="PepSY_TM"/>
    <property type="match status" value="1"/>
</dbReference>
<dbReference type="OrthoDB" id="9776609at2"/>
<evidence type="ECO:0000256" key="1">
    <source>
        <dbReference type="SAM" id="Phobius"/>
    </source>
</evidence>
<keyword evidence="1" id="KW-0812">Transmembrane</keyword>
<dbReference type="KEGG" id="spsr:EGC80_10855"/>
<name>A0A3N4E409_9GAMM</name>
<keyword evidence="4" id="KW-1185">Reference proteome</keyword>
<protein>
    <submittedName>
        <fullName evidence="3">PepSY domain-containing protein</fullName>
    </submittedName>
</protein>
<feature type="transmembrane region" description="Helical" evidence="1">
    <location>
        <begin position="362"/>
        <end position="382"/>
    </location>
</feature>
<evidence type="ECO:0000313" key="5">
    <source>
        <dbReference type="Proteomes" id="UP000278855"/>
    </source>
</evidence>
<sequence length="537" mass="61180">MNTRTLNAKMPNTPPNKVIKNLTESHSWIGIIISPLLFLIFWAGAVTLFYEEVKQWAVAPQFPVSMQQPAMPLQQIVEAKLAMYPFDYQEHLMVQMPSHYDPYYKVYLDLVREEGNEDDHGEVASLLVDSQSGKTVANKEDFFLGDFLYQLHYNLNLPAGTYIVGIISLFFFFALASGIFIHAKKLYRHFFQYRTDKNRRDKLLDLHNVVGVMTLPFTLMYALSGLVFNLAIVYQIAFVIFIYQGDQDSLFKDAGFTLFDEQRIEQPLDMTPAYKIIAETRQRDDFNISNVIFYNYGDEAAIIQIRGENLSHFSQNDEFFYRVKTGELLNKTDINNYNVFRKGREIIATLHFGDFAGVDVRILYFILSIAICVMIVAGNMLWLDKRSLQQNISARSIRFVRGLSVGGCGGLVLATAVAFLCERIIPASISMRSDVMVYAFVISLVATMLLAYRVDSKRRYLGQVIFATVAVLILTLLADWLMFSEQIILLWHDGFRAVVGVEVGIFLFIIVGIWAIKTLSSNNETRVAELTAEPALD</sequence>
<keyword evidence="1" id="KW-1133">Transmembrane helix</keyword>
<reference evidence="2 4" key="1">
    <citation type="submission" date="2018-11" db="EMBL/GenBank/DDBJ databases">
        <title>Shewanella sp. M2.</title>
        <authorList>
            <person name="Hwang Y.J."/>
            <person name="Hwang C.Y."/>
        </authorList>
    </citation>
    <scope>NUCLEOTIDE SEQUENCE [LARGE SCALE GENOMIC DNA]</scope>
    <source>
        <strain evidence="2 4">M2</strain>
    </source>
</reference>
<dbReference type="InterPro" id="IPR005625">
    <property type="entry name" value="PepSY-ass_TM"/>
</dbReference>
<dbReference type="Proteomes" id="UP000278855">
    <property type="component" value="Unassembled WGS sequence"/>
</dbReference>